<evidence type="ECO:0000256" key="4">
    <source>
        <dbReference type="ARBA" id="ARBA00022692"/>
    </source>
</evidence>
<dbReference type="InterPro" id="IPR050524">
    <property type="entry name" value="APC_YAT"/>
</dbReference>
<keyword evidence="7 9" id="KW-0472">Membrane</keyword>
<dbReference type="RefSeq" id="XP_013018873.1">
    <property type="nucleotide sequence ID" value="XM_013163419.1"/>
</dbReference>
<dbReference type="GO" id="GO:0015171">
    <property type="term" value="F:amino acid transmembrane transporter activity"/>
    <property type="evidence" value="ECO:0007669"/>
    <property type="project" value="TreeGrafter"/>
</dbReference>
<dbReference type="eggNOG" id="KOG1286">
    <property type="taxonomic scope" value="Eukaryota"/>
</dbReference>
<dbReference type="HOGENOM" id="CLU_007946_12_0_1"/>
<feature type="transmembrane region" description="Helical" evidence="9">
    <location>
        <begin position="125"/>
        <end position="151"/>
    </location>
</feature>
<keyword evidence="12" id="KW-1185">Reference proteome</keyword>
<feature type="transmembrane region" description="Helical" evidence="9">
    <location>
        <begin position="414"/>
        <end position="432"/>
    </location>
</feature>
<protein>
    <submittedName>
        <fullName evidence="11">APC amino acid transporter</fullName>
    </submittedName>
</protein>
<evidence type="ECO:0000259" key="10">
    <source>
        <dbReference type="Pfam" id="PF00324"/>
    </source>
</evidence>
<comment type="similarity">
    <text evidence="2">Belongs to the amino acid-polyamine-organocation (APC) superfamily.</text>
</comment>
<dbReference type="OMA" id="QGWAPRF"/>
<name>S9RGR7_SCHOY</name>
<evidence type="ECO:0000256" key="8">
    <source>
        <dbReference type="SAM" id="MobiDB-lite"/>
    </source>
</evidence>
<accession>S9RGR7</accession>
<feature type="transmembrane region" description="Helical" evidence="9">
    <location>
        <begin position="438"/>
        <end position="459"/>
    </location>
</feature>
<dbReference type="InterPro" id="IPR004841">
    <property type="entry name" value="AA-permease/SLC12A_dom"/>
</dbReference>
<evidence type="ECO:0000256" key="3">
    <source>
        <dbReference type="ARBA" id="ARBA00022448"/>
    </source>
</evidence>
<organism evidence="11 12">
    <name type="scientific">Schizosaccharomyces octosporus (strain yFS286)</name>
    <name type="common">Fission yeast</name>
    <name type="synonym">Octosporomyces octosporus</name>
    <dbReference type="NCBI Taxonomy" id="483514"/>
    <lineage>
        <taxon>Eukaryota</taxon>
        <taxon>Fungi</taxon>
        <taxon>Dikarya</taxon>
        <taxon>Ascomycota</taxon>
        <taxon>Taphrinomycotina</taxon>
        <taxon>Schizosaccharomycetes</taxon>
        <taxon>Schizosaccharomycetales</taxon>
        <taxon>Schizosaccharomycetaceae</taxon>
        <taxon>Schizosaccharomyces</taxon>
    </lineage>
</organism>
<evidence type="ECO:0000256" key="9">
    <source>
        <dbReference type="SAM" id="Phobius"/>
    </source>
</evidence>
<feature type="transmembrane region" description="Helical" evidence="9">
    <location>
        <begin position="320"/>
        <end position="341"/>
    </location>
</feature>
<keyword evidence="5" id="KW-0029">Amino-acid transport</keyword>
<evidence type="ECO:0000313" key="11">
    <source>
        <dbReference type="EMBL" id="EPX73244.1"/>
    </source>
</evidence>
<evidence type="ECO:0000256" key="2">
    <source>
        <dbReference type="ARBA" id="ARBA00009523"/>
    </source>
</evidence>
<dbReference type="PANTHER" id="PTHR43341:SF43">
    <property type="entry name" value="AMINO-ACID PERMEASE 1"/>
    <property type="match status" value="1"/>
</dbReference>
<keyword evidence="3" id="KW-0813">Transport</keyword>
<comment type="subcellular location">
    <subcellularLocation>
        <location evidence="1">Membrane</location>
        <topology evidence="1">Multi-pass membrane protein</topology>
    </subcellularLocation>
</comment>
<evidence type="ECO:0000256" key="5">
    <source>
        <dbReference type="ARBA" id="ARBA00022970"/>
    </source>
</evidence>
<dbReference type="GO" id="GO:0000324">
    <property type="term" value="C:fungal-type vacuole"/>
    <property type="evidence" value="ECO:0007669"/>
    <property type="project" value="EnsemblFungi"/>
</dbReference>
<evidence type="ECO:0000256" key="7">
    <source>
        <dbReference type="ARBA" id="ARBA00023136"/>
    </source>
</evidence>
<dbReference type="OrthoDB" id="10062876at2759"/>
<keyword evidence="6 9" id="KW-1133">Transmembrane helix</keyword>
<evidence type="ECO:0000256" key="6">
    <source>
        <dbReference type="ARBA" id="ARBA00022989"/>
    </source>
</evidence>
<dbReference type="Proteomes" id="UP000016088">
    <property type="component" value="Unassembled WGS sequence"/>
</dbReference>
<dbReference type="PROSITE" id="PS00218">
    <property type="entry name" value="AMINO_ACID_PERMEASE_1"/>
    <property type="match status" value="1"/>
</dbReference>
<dbReference type="GO" id="GO:0016020">
    <property type="term" value="C:membrane"/>
    <property type="evidence" value="ECO:0007669"/>
    <property type="project" value="UniProtKB-SubCell"/>
</dbReference>
<reference evidence="11 12" key="1">
    <citation type="journal article" date="2011" name="Science">
        <title>Comparative functional genomics of the fission yeasts.</title>
        <authorList>
            <person name="Rhind N."/>
            <person name="Chen Z."/>
            <person name="Yassour M."/>
            <person name="Thompson D.A."/>
            <person name="Haas B.J."/>
            <person name="Habib N."/>
            <person name="Wapinski I."/>
            <person name="Roy S."/>
            <person name="Lin M.F."/>
            <person name="Heiman D.I."/>
            <person name="Young S.K."/>
            <person name="Furuya K."/>
            <person name="Guo Y."/>
            <person name="Pidoux A."/>
            <person name="Chen H.M."/>
            <person name="Robbertse B."/>
            <person name="Goldberg J.M."/>
            <person name="Aoki K."/>
            <person name="Bayne E.H."/>
            <person name="Berlin A.M."/>
            <person name="Desjardins C.A."/>
            <person name="Dobbs E."/>
            <person name="Dukaj L."/>
            <person name="Fan L."/>
            <person name="FitzGerald M.G."/>
            <person name="French C."/>
            <person name="Gujja S."/>
            <person name="Hansen K."/>
            <person name="Keifenheim D."/>
            <person name="Levin J.Z."/>
            <person name="Mosher R.A."/>
            <person name="Mueller C.A."/>
            <person name="Pfiffner J."/>
            <person name="Priest M."/>
            <person name="Russ C."/>
            <person name="Smialowska A."/>
            <person name="Swoboda P."/>
            <person name="Sykes S.M."/>
            <person name="Vaughn M."/>
            <person name="Vengrova S."/>
            <person name="Yoder R."/>
            <person name="Zeng Q."/>
            <person name="Allshire R."/>
            <person name="Baulcombe D."/>
            <person name="Birren B.W."/>
            <person name="Brown W."/>
            <person name="Ekwall K."/>
            <person name="Kellis M."/>
            <person name="Leatherwood J."/>
            <person name="Levin H."/>
            <person name="Margalit H."/>
            <person name="Martienssen R."/>
            <person name="Nieduszynski C.A."/>
            <person name="Spatafora J.W."/>
            <person name="Friedman N."/>
            <person name="Dalgaard J.Z."/>
            <person name="Baumann P."/>
            <person name="Niki H."/>
            <person name="Regev A."/>
            <person name="Nusbaum C."/>
        </authorList>
    </citation>
    <scope>NUCLEOTIDE SEQUENCE [LARGE SCALE GENOMIC DNA]</scope>
    <source>
        <strain evidence="12">yFS286</strain>
    </source>
</reference>
<feature type="transmembrane region" description="Helical" evidence="9">
    <location>
        <begin position="367"/>
        <end position="387"/>
    </location>
</feature>
<proteinExistence type="inferred from homology"/>
<gene>
    <name evidence="11" type="ORF">SOCG_00999</name>
</gene>
<keyword evidence="4 9" id="KW-0812">Transmembrane</keyword>
<evidence type="ECO:0000313" key="12">
    <source>
        <dbReference type="Proteomes" id="UP000016088"/>
    </source>
</evidence>
<dbReference type="FunFam" id="1.20.1740.10:FF:000001">
    <property type="entry name" value="Amino acid permease"/>
    <property type="match status" value="1"/>
</dbReference>
<sequence length="619" mass="67721">MDPSSTSNPYPHVVQHRQHPAVAENGDDKTDMFKENPSAFDMVSQMSHDKGSIESYSRSSSFGTKFLDFFRSYKLAPDTGNSDVKNSEDFLQPRHLQMIAIGVCIGTGLYVAVGKSLKNAGPGSLLINFIVLTSMILPLIISLGELCCVFPSQPSITMYPGRFVSENVGFACSWLYYAIWLTTLPSEVSAATEIVGFWKSQHLNTAVWVTVFLAYVVLVNAMGARGYGETEFFSSFLKVLSIVIFFFVSIIINCGAAPNGGGYVGARFWHHPGAFRNGFKGFCSVFISSAYSLAGTENIGTAAGNTAHPQQAIPSAVKKVFYRVFFFYIVTIFLITLVVPYNDPGLTDTSPFILAIQNGGIRVLPDIFNAIILVSILSVGNSAVFAASRSGIALVRQGWAPRFLARVDQKGRPVISYLISLLFACISYANAAPKGGVVFDWVSSVSGGGSFCIWGLTFLSHIRLRLAMKAQNIPDTILPYRFSGSFYMSCYGLLINFLALCTLVYISIFPVSHNPPNAYDFFVSFLGPSFFIVVLVISPFVVGLKYTPLKIIDLVTGRYDIVGMKSFRADSSETEVEQKDKESISAFVGQASDLEKSPGGYQKEPSKRGIWSSIYHVLC</sequence>
<dbReference type="Pfam" id="PF00324">
    <property type="entry name" value="AA_permease"/>
    <property type="match status" value="1"/>
</dbReference>
<evidence type="ECO:0000256" key="1">
    <source>
        <dbReference type="ARBA" id="ARBA00004141"/>
    </source>
</evidence>
<dbReference type="GeneID" id="25029983"/>
<feature type="transmembrane region" description="Helical" evidence="9">
    <location>
        <begin position="486"/>
        <end position="509"/>
    </location>
</feature>
<feature type="transmembrane region" description="Helical" evidence="9">
    <location>
        <begin position="521"/>
        <end position="542"/>
    </location>
</feature>
<dbReference type="VEuPathDB" id="FungiDB:SOCG_00999"/>
<dbReference type="Gene3D" id="1.20.1740.10">
    <property type="entry name" value="Amino acid/polyamine transporter I"/>
    <property type="match status" value="1"/>
</dbReference>
<feature type="region of interest" description="Disordered" evidence="8">
    <location>
        <begin position="1"/>
        <end position="35"/>
    </location>
</feature>
<dbReference type="PANTHER" id="PTHR43341">
    <property type="entry name" value="AMINO ACID PERMEASE"/>
    <property type="match status" value="1"/>
</dbReference>
<feature type="transmembrane region" description="Helical" evidence="9">
    <location>
        <begin position="236"/>
        <end position="258"/>
    </location>
</feature>
<dbReference type="AlphaFoldDB" id="S9RGR7"/>
<feature type="transmembrane region" description="Helical" evidence="9">
    <location>
        <begin position="203"/>
        <end position="224"/>
    </location>
</feature>
<dbReference type="InterPro" id="IPR004840">
    <property type="entry name" value="Amino_acid_permease_CS"/>
</dbReference>
<feature type="domain" description="Amino acid permease/ SLC12A" evidence="10">
    <location>
        <begin position="95"/>
        <end position="542"/>
    </location>
</feature>
<feature type="transmembrane region" description="Helical" evidence="9">
    <location>
        <begin position="95"/>
        <end position="113"/>
    </location>
</feature>
<dbReference type="EMBL" id="KE503207">
    <property type="protein sequence ID" value="EPX73244.1"/>
    <property type="molecule type" value="Genomic_DNA"/>
</dbReference>